<evidence type="ECO:0000313" key="3">
    <source>
        <dbReference type="Proteomes" id="UP000179059"/>
    </source>
</evidence>
<dbReference type="PROSITE" id="PS00409">
    <property type="entry name" value="PROKAR_NTER_METHYL"/>
    <property type="match status" value="1"/>
</dbReference>
<keyword evidence="1" id="KW-1133">Transmembrane helix</keyword>
<dbReference type="SUPFAM" id="SSF54523">
    <property type="entry name" value="Pili subunits"/>
    <property type="match status" value="1"/>
</dbReference>
<organism evidence="2 3">
    <name type="scientific">Candidatus Liptonbacteria bacterium RIFCSPHIGHO2_01_FULL_57_28</name>
    <dbReference type="NCBI Taxonomy" id="1798647"/>
    <lineage>
        <taxon>Bacteria</taxon>
        <taxon>Candidatus Liptoniibacteriota</taxon>
    </lineage>
</organism>
<dbReference type="EMBL" id="MHKX01000013">
    <property type="protein sequence ID" value="OGY98227.1"/>
    <property type="molecule type" value="Genomic_DNA"/>
</dbReference>
<reference evidence="2 3" key="1">
    <citation type="journal article" date="2016" name="Nat. Commun.">
        <title>Thousands of microbial genomes shed light on interconnected biogeochemical processes in an aquifer system.</title>
        <authorList>
            <person name="Anantharaman K."/>
            <person name="Brown C.T."/>
            <person name="Hug L.A."/>
            <person name="Sharon I."/>
            <person name="Castelle C.J."/>
            <person name="Probst A.J."/>
            <person name="Thomas B.C."/>
            <person name="Singh A."/>
            <person name="Wilkins M.J."/>
            <person name="Karaoz U."/>
            <person name="Brodie E.L."/>
            <person name="Williams K.H."/>
            <person name="Hubbard S.S."/>
            <person name="Banfield J.F."/>
        </authorList>
    </citation>
    <scope>NUCLEOTIDE SEQUENCE [LARGE SCALE GENOMIC DNA]</scope>
</reference>
<dbReference type="Pfam" id="PF07963">
    <property type="entry name" value="N_methyl"/>
    <property type="match status" value="1"/>
</dbReference>
<keyword evidence="1" id="KW-0812">Transmembrane</keyword>
<evidence type="ECO:0000313" key="2">
    <source>
        <dbReference type="EMBL" id="OGY98227.1"/>
    </source>
</evidence>
<keyword evidence="1" id="KW-0472">Membrane</keyword>
<gene>
    <name evidence="2" type="ORF">A2855_02915</name>
</gene>
<name>A0A1G2CCQ1_9BACT</name>
<dbReference type="InterPro" id="IPR045584">
    <property type="entry name" value="Pilin-like"/>
</dbReference>
<sequence>MKHGLTLIEIVIAVALIAIITSIGLVALNPGGQLAAARNSQRNFHLNAVMNAVRQNIADTSGAAFTCANGAIPTTTATKMAVGAGNYDIAPCLVITYLPSMPFDPSYPGAHYVSNTDYDTGYTIIRNASTGQVTLNAPEAELNKTISITR</sequence>
<dbReference type="InterPro" id="IPR012902">
    <property type="entry name" value="N_methyl_site"/>
</dbReference>
<evidence type="ECO:0000256" key="1">
    <source>
        <dbReference type="SAM" id="Phobius"/>
    </source>
</evidence>
<proteinExistence type="predicted"/>
<comment type="caution">
    <text evidence="2">The sequence shown here is derived from an EMBL/GenBank/DDBJ whole genome shotgun (WGS) entry which is preliminary data.</text>
</comment>
<protein>
    <recommendedName>
        <fullName evidence="4">Type II secretion system protein GspG C-terminal domain-containing protein</fullName>
    </recommendedName>
</protein>
<accession>A0A1G2CCQ1</accession>
<dbReference type="Proteomes" id="UP000179059">
    <property type="component" value="Unassembled WGS sequence"/>
</dbReference>
<evidence type="ECO:0008006" key="4">
    <source>
        <dbReference type="Google" id="ProtNLM"/>
    </source>
</evidence>
<dbReference type="Gene3D" id="3.30.700.10">
    <property type="entry name" value="Glycoprotein, Type 4 Pilin"/>
    <property type="match status" value="1"/>
</dbReference>
<dbReference type="NCBIfam" id="TIGR02532">
    <property type="entry name" value="IV_pilin_GFxxxE"/>
    <property type="match status" value="1"/>
</dbReference>
<dbReference type="AlphaFoldDB" id="A0A1G2CCQ1"/>
<feature type="transmembrane region" description="Helical" evidence="1">
    <location>
        <begin position="6"/>
        <end position="28"/>
    </location>
</feature>
<dbReference type="STRING" id="1798647.A2855_02915"/>